<dbReference type="EMBL" id="GBGP01000254">
    <property type="protein sequence ID" value="JAC84941.1"/>
    <property type="molecule type" value="mRNA"/>
</dbReference>
<dbReference type="InterPro" id="IPR055356">
    <property type="entry name" value="ZP-N"/>
</dbReference>
<dbReference type="SMART" id="SM00241">
    <property type="entry name" value="ZP"/>
    <property type="match status" value="1"/>
</dbReference>
<protein>
    <submittedName>
        <fullName evidence="5">Zona pellucida domain containing protein</fullName>
    </submittedName>
</protein>
<reference evidence="5" key="1">
    <citation type="journal article" date="2014" name="PLoS Genet.">
        <title>Differential Responses to Wnt and PCP Disruption Predict Expression and Developmental Function of Conserved and Novel Genes in a Cnidarian.</title>
        <authorList>
            <person name="Lapebie P."/>
            <person name="Ruggiero A."/>
            <person name="Barreau C."/>
            <person name="Chevalier S."/>
            <person name="Chang P."/>
            <person name="Dru P."/>
            <person name="Houliston E."/>
            <person name="Momose T."/>
        </authorList>
    </citation>
    <scope>NUCLEOTIDE SEQUENCE</scope>
</reference>
<dbReference type="PANTHER" id="PTHR14002:SF43">
    <property type="entry name" value="DELTA-LIKE PROTEIN"/>
    <property type="match status" value="1"/>
</dbReference>
<accession>A0A069DMU2</accession>
<feature type="domain" description="ZP" evidence="4">
    <location>
        <begin position="60"/>
        <end position="319"/>
    </location>
</feature>
<feature type="transmembrane region" description="Helical" evidence="3">
    <location>
        <begin position="382"/>
        <end position="404"/>
    </location>
</feature>
<dbReference type="Pfam" id="PF00100">
    <property type="entry name" value="Zona_pellucida"/>
    <property type="match status" value="1"/>
</dbReference>
<keyword evidence="3" id="KW-1133">Transmembrane helix</keyword>
<dbReference type="PROSITE" id="PS51034">
    <property type="entry name" value="ZP_2"/>
    <property type="match status" value="1"/>
</dbReference>
<evidence type="ECO:0000313" key="5">
    <source>
        <dbReference type="EMBL" id="JAC84941.1"/>
    </source>
</evidence>
<proteinExistence type="evidence at transcript level"/>
<keyword evidence="1" id="KW-0732">Signal</keyword>
<dbReference type="AlphaFoldDB" id="A0A069DMU2"/>
<keyword evidence="3" id="KW-0812">Transmembrane</keyword>
<evidence type="ECO:0000256" key="3">
    <source>
        <dbReference type="SAM" id="Phobius"/>
    </source>
</evidence>
<keyword evidence="2" id="KW-1015">Disulfide bond</keyword>
<dbReference type="PANTHER" id="PTHR14002">
    <property type="entry name" value="ENDOGLIN/TGF-BETA RECEPTOR TYPE III"/>
    <property type="match status" value="1"/>
</dbReference>
<name>A0A069DMU2_9CNID</name>
<dbReference type="InterPro" id="IPR055355">
    <property type="entry name" value="ZP-C"/>
</dbReference>
<organism evidence="5">
    <name type="scientific">Clytia hemisphaerica</name>
    <dbReference type="NCBI Taxonomy" id="252671"/>
    <lineage>
        <taxon>Eukaryota</taxon>
        <taxon>Metazoa</taxon>
        <taxon>Cnidaria</taxon>
        <taxon>Hydrozoa</taxon>
        <taxon>Hydroidolina</taxon>
        <taxon>Leptothecata</taxon>
        <taxon>Obeliida</taxon>
        <taxon>Clytiidae</taxon>
        <taxon>Clytia</taxon>
    </lineage>
</organism>
<keyword evidence="3" id="KW-0472">Membrane</keyword>
<evidence type="ECO:0000256" key="1">
    <source>
        <dbReference type="ARBA" id="ARBA00022729"/>
    </source>
</evidence>
<sequence>YKSLSEKAEAESQFRCQKQYQTQQFLQMNSSRNMKILWLSIICISSLSMVVQAKSNFSIECDTQKMTIYILKDTISIPESDISQYNISWYDSTCGQSEKSNETHLILEAGYSSCGTRAIDNGNDVTFKNQVSVNLNTTNAYKNNLLERIDTFATYSVECNVPQGVNVTHEHGANITKADLVEGVSSSTDQFTVSMNLHKDSNFNESLQYPAVIDRLGRFNLELEIDTVAELVIIPRNCHGTLTSSRDDGIREDLITDGCPNADHVFKKETAADSGKKFRFSLNVFRFKNSNGMVYIHCSAHVCLKNSNETKCQFGCEQNTRRRRRSVEDTALTSLNDDLSKDYDIRTGLIIITENSKANDPAGTDNQASSNDGQFFQTTTNIILIAITLVMLTFVCSLLVFVGLRRHRNGSGKNDTKMEMN</sequence>
<dbReference type="Gene3D" id="2.60.40.3210">
    <property type="entry name" value="Zona pellucida, ZP-N domain"/>
    <property type="match status" value="1"/>
</dbReference>
<evidence type="ECO:0000259" key="4">
    <source>
        <dbReference type="PROSITE" id="PS51034"/>
    </source>
</evidence>
<dbReference type="InterPro" id="IPR042235">
    <property type="entry name" value="ZP-C_dom"/>
</dbReference>
<dbReference type="Pfam" id="PF23344">
    <property type="entry name" value="ZP-N"/>
    <property type="match status" value="1"/>
</dbReference>
<dbReference type="Gene3D" id="2.60.40.4100">
    <property type="entry name" value="Zona pellucida, ZP-C domain"/>
    <property type="match status" value="1"/>
</dbReference>
<feature type="non-terminal residue" evidence="5">
    <location>
        <position position="1"/>
    </location>
</feature>
<dbReference type="InterPro" id="IPR001507">
    <property type="entry name" value="ZP_dom"/>
</dbReference>
<evidence type="ECO:0000256" key="2">
    <source>
        <dbReference type="ARBA" id="ARBA00023157"/>
    </source>
</evidence>